<dbReference type="RefSeq" id="WP_108401818.1">
    <property type="nucleotide sequence ID" value="NZ_NESP01000001.1"/>
</dbReference>
<keyword evidence="1" id="KW-1133">Transmembrane helix</keyword>
<evidence type="ECO:0000313" key="2">
    <source>
        <dbReference type="EMBL" id="PUE58931.1"/>
    </source>
</evidence>
<proteinExistence type="predicted"/>
<feature type="transmembrane region" description="Helical" evidence="1">
    <location>
        <begin position="65"/>
        <end position="83"/>
    </location>
</feature>
<sequence length="196" mass="22168">MGELNIWTVGWSIVLVLNWLIDHAFWIGAAIYGRSLLRRMRRELAEQGPADGVQRKAVQRRYLKRFLVVACLWYAAGSAWFYYKDAQARQSAYNCDKSVSTEDGGAYIGDECALLRQPWSNKEGTAGVRDGFSALVRIYSSKTGELLAEEFVANPEGALHWEKDNVWIHGSDTEGESGLMIELPPSRWRQLKAKLP</sequence>
<reference evidence="2 3" key="1">
    <citation type="submission" date="2017-04" db="EMBL/GenBank/DDBJ databases">
        <title>Unexpected and diverse lifestyles within the genus Limnohabitans.</title>
        <authorList>
            <person name="Kasalicky V."/>
            <person name="Mehrshad M."/>
            <person name="Andrei S.-A."/>
            <person name="Salcher M."/>
            <person name="Kratochvilova H."/>
            <person name="Simek K."/>
            <person name="Ghai R."/>
        </authorList>
    </citation>
    <scope>NUCLEOTIDE SEQUENCE [LARGE SCALE GENOMIC DNA]</scope>
    <source>
        <strain evidence="2 3">MWH-C5</strain>
    </source>
</reference>
<comment type="caution">
    <text evidence="2">The sequence shown here is derived from an EMBL/GenBank/DDBJ whole genome shotgun (WGS) entry which is preliminary data.</text>
</comment>
<evidence type="ECO:0000256" key="1">
    <source>
        <dbReference type="SAM" id="Phobius"/>
    </source>
</evidence>
<organism evidence="2 3">
    <name type="scientific">Limnohabitans curvus</name>
    <dbReference type="NCBI Taxonomy" id="323423"/>
    <lineage>
        <taxon>Bacteria</taxon>
        <taxon>Pseudomonadati</taxon>
        <taxon>Pseudomonadota</taxon>
        <taxon>Betaproteobacteria</taxon>
        <taxon>Burkholderiales</taxon>
        <taxon>Comamonadaceae</taxon>
        <taxon>Limnohabitans</taxon>
    </lineage>
</organism>
<accession>A0A315ENW5</accession>
<name>A0A315ENW5_9BURK</name>
<dbReference type="EMBL" id="NESP01000001">
    <property type="protein sequence ID" value="PUE58931.1"/>
    <property type="molecule type" value="Genomic_DNA"/>
</dbReference>
<feature type="transmembrane region" description="Helical" evidence="1">
    <location>
        <begin position="6"/>
        <end position="32"/>
    </location>
</feature>
<keyword evidence="1" id="KW-0812">Transmembrane</keyword>
<gene>
    <name evidence="2" type="ORF">B9Z44_04590</name>
</gene>
<evidence type="ECO:0000313" key="3">
    <source>
        <dbReference type="Proteomes" id="UP000251341"/>
    </source>
</evidence>
<protein>
    <submittedName>
        <fullName evidence="2">Uncharacterized protein</fullName>
    </submittedName>
</protein>
<keyword evidence="1" id="KW-0472">Membrane</keyword>
<keyword evidence="3" id="KW-1185">Reference proteome</keyword>
<dbReference type="AlphaFoldDB" id="A0A315ENW5"/>
<dbReference type="Proteomes" id="UP000251341">
    <property type="component" value="Unassembled WGS sequence"/>
</dbReference>